<accession>A0ABT6XEN3</accession>
<evidence type="ECO:0000313" key="3">
    <source>
        <dbReference type="Proteomes" id="UP001321580"/>
    </source>
</evidence>
<dbReference type="RefSeq" id="WP_283212052.1">
    <property type="nucleotide sequence ID" value="NZ_JASGBI010000001.1"/>
</dbReference>
<dbReference type="InterPro" id="IPR025311">
    <property type="entry name" value="DUF4166"/>
</dbReference>
<evidence type="ECO:0000313" key="2">
    <source>
        <dbReference type="EMBL" id="MDI9238599.1"/>
    </source>
</evidence>
<comment type="caution">
    <text evidence="2">The sequence shown here is derived from an EMBL/GenBank/DDBJ whole genome shotgun (WGS) entry which is preliminary data.</text>
</comment>
<reference evidence="2 3" key="1">
    <citation type="submission" date="2023-05" db="EMBL/GenBank/DDBJ databases">
        <title>Lysobacter sp. strain LF1 Genome sequencing and assembly.</title>
        <authorList>
            <person name="Jung Y."/>
        </authorList>
    </citation>
    <scope>NUCLEOTIDE SEQUENCE [LARGE SCALE GENOMIC DNA]</scope>
    <source>
        <strain evidence="2 3">LF1</strain>
    </source>
</reference>
<protein>
    <submittedName>
        <fullName evidence="2">DUF4166 domain-containing protein</fullName>
    </submittedName>
</protein>
<feature type="domain" description="DUF4166" evidence="1">
    <location>
        <begin position="15"/>
        <end position="177"/>
    </location>
</feature>
<gene>
    <name evidence="2" type="ORF">QLQ15_06680</name>
</gene>
<dbReference type="EMBL" id="JASGBI010000001">
    <property type="protein sequence ID" value="MDI9238599.1"/>
    <property type="molecule type" value="Genomic_DNA"/>
</dbReference>
<keyword evidence="3" id="KW-1185">Reference proteome</keyword>
<dbReference type="Pfam" id="PF13761">
    <property type="entry name" value="DUF4166"/>
    <property type="match status" value="1"/>
</dbReference>
<proteinExistence type="predicted"/>
<evidence type="ECO:0000259" key="1">
    <source>
        <dbReference type="Pfam" id="PF13761"/>
    </source>
</evidence>
<dbReference type="Proteomes" id="UP001321580">
    <property type="component" value="Unassembled WGS sequence"/>
</dbReference>
<sequence length="183" mass="20429">MHAVERWFGEGFDTLHPRLRELHRRGSVLRGEVVVTFGAGLSGWIGRRLARRMGAPDRACTTELRVDLHADNEVLHWHRTFGGTKTMLSRFVPVGAWPDGHWLETTGPLRLALSVDTASGGWRWCTRRAWLHGLRVPLAVLPRVQAGKRIDDAGGYVFEVSVSWPLLGTLFAYSGRLAADPVT</sequence>
<name>A0ABT6XEN3_9GAMM</name>
<organism evidence="2 3">
    <name type="scientific">Lysobacter stagni</name>
    <dbReference type="NCBI Taxonomy" id="3045172"/>
    <lineage>
        <taxon>Bacteria</taxon>
        <taxon>Pseudomonadati</taxon>
        <taxon>Pseudomonadota</taxon>
        <taxon>Gammaproteobacteria</taxon>
        <taxon>Lysobacterales</taxon>
        <taxon>Lysobacteraceae</taxon>
        <taxon>Lysobacter</taxon>
    </lineage>
</organism>